<organism evidence="4 5">
    <name type="scientific">Xylanibacillus composti</name>
    <dbReference type="NCBI Taxonomy" id="1572762"/>
    <lineage>
        <taxon>Bacteria</taxon>
        <taxon>Bacillati</taxon>
        <taxon>Bacillota</taxon>
        <taxon>Bacilli</taxon>
        <taxon>Bacillales</taxon>
        <taxon>Paenibacillaceae</taxon>
        <taxon>Xylanibacillus</taxon>
    </lineage>
</organism>
<dbReference type="PANTHER" id="PTHR31088">
    <property type="entry name" value="MEMBRANE-ASSOCIATED PROTEIN VIPP1, CHLOROPLASTIC"/>
    <property type="match status" value="1"/>
</dbReference>
<evidence type="ECO:0000256" key="2">
    <source>
        <dbReference type="SAM" id="Coils"/>
    </source>
</evidence>
<sequence>MGILARFKEIMASNIHALLNKTGDPEKEIADYTRTVSGDLGKVKAEMASIAANERRARRALSECQGEIDKLQRYAEKAVEAGNDREAMRFLEMKAAQAGKLPELRDALDKAAVDVSNLKRMQDKLASELSQLEELKVRLAAAKAQQKANARGSATSGTDSAFTALEAKVNQAYDEAMAIAELRKETTDDLDELLAPYEEKADSPNPEQELAAIKEKMKNRQ</sequence>
<name>A0A8J4H8D5_9BACL</name>
<keyword evidence="5" id="KW-1185">Reference proteome</keyword>
<dbReference type="InterPro" id="IPR007157">
    <property type="entry name" value="PspA_VIPP1"/>
</dbReference>
<proteinExistence type="inferred from homology"/>
<gene>
    <name evidence="4" type="ORF">XYCOK13_36470</name>
</gene>
<feature type="region of interest" description="Disordered" evidence="3">
    <location>
        <begin position="190"/>
        <end position="221"/>
    </location>
</feature>
<accession>A0A8J4H8D5</accession>
<keyword evidence="2" id="KW-0175">Coiled coil</keyword>
<evidence type="ECO:0000313" key="4">
    <source>
        <dbReference type="EMBL" id="GIQ70823.1"/>
    </source>
</evidence>
<dbReference type="Proteomes" id="UP000677918">
    <property type="component" value="Unassembled WGS sequence"/>
</dbReference>
<dbReference type="EMBL" id="BOVK01000060">
    <property type="protein sequence ID" value="GIQ70823.1"/>
    <property type="molecule type" value="Genomic_DNA"/>
</dbReference>
<reference evidence="4" key="1">
    <citation type="submission" date="2021-04" db="EMBL/GenBank/DDBJ databases">
        <title>Draft genome sequence of Xylanibacillus composti strain K13.</title>
        <authorList>
            <person name="Uke A."/>
            <person name="Chhe C."/>
            <person name="Baramee S."/>
            <person name="Kosugi A."/>
        </authorList>
    </citation>
    <scope>NUCLEOTIDE SEQUENCE</scope>
    <source>
        <strain evidence="4">K13</strain>
    </source>
</reference>
<evidence type="ECO:0000313" key="5">
    <source>
        <dbReference type="Proteomes" id="UP000677918"/>
    </source>
</evidence>
<comment type="similarity">
    <text evidence="1">Belongs to the PspA/Vipp/IM30 family.</text>
</comment>
<protein>
    <submittedName>
        <fullName evidence="4">Phage shock protein A</fullName>
    </submittedName>
</protein>
<evidence type="ECO:0000256" key="1">
    <source>
        <dbReference type="ARBA" id="ARBA00043985"/>
    </source>
</evidence>
<dbReference type="RefSeq" id="WP_213413634.1">
    <property type="nucleotide sequence ID" value="NZ_BOVK01000060.1"/>
</dbReference>
<evidence type="ECO:0000256" key="3">
    <source>
        <dbReference type="SAM" id="MobiDB-lite"/>
    </source>
</evidence>
<dbReference type="Pfam" id="PF04012">
    <property type="entry name" value="PspA_IM30"/>
    <property type="match status" value="1"/>
</dbReference>
<feature type="compositionally biased region" description="Basic and acidic residues" evidence="3">
    <location>
        <begin position="212"/>
        <end position="221"/>
    </location>
</feature>
<dbReference type="PANTHER" id="PTHR31088:SF6">
    <property type="entry name" value="PHAGE SHOCK PROTEIN A"/>
    <property type="match status" value="1"/>
</dbReference>
<dbReference type="AlphaFoldDB" id="A0A8J4H8D5"/>
<comment type="caution">
    <text evidence="4">The sequence shown here is derived from an EMBL/GenBank/DDBJ whole genome shotgun (WGS) entry which is preliminary data.</text>
</comment>
<feature type="coiled-coil region" evidence="2">
    <location>
        <begin position="115"/>
        <end position="149"/>
    </location>
</feature>